<proteinExistence type="inferred from homology"/>
<evidence type="ECO:0000256" key="4">
    <source>
        <dbReference type="ARBA" id="ARBA00022741"/>
    </source>
</evidence>
<dbReference type="GO" id="GO:0005524">
    <property type="term" value="F:ATP binding"/>
    <property type="evidence" value="ECO:0007669"/>
    <property type="project" value="UniProtKB-KW"/>
</dbReference>
<dbReference type="Gene3D" id="3.40.50.620">
    <property type="entry name" value="HUPs"/>
    <property type="match status" value="1"/>
</dbReference>
<keyword evidence="6" id="KW-0648">Protein biosynthesis</keyword>
<gene>
    <name evidence="9" type="ORF">ANCCAN_09433</name>
</gene>
<keyword evidence="4" id="KW-0547">Nucleotide-binding</keyword>
<keyword evidence="5" id="KW-0067">ATP-binding</keyword>
<evidence type="ECO:0000313" key="9">
    <source>
        <dbReference type="EMBL" id="RCN44545.1"/>
    </source>
</evidence>
<dbReference type="GO" id="GO:0005739">
    <property type="term" value="C:mitochondrion"/>
    <property type="evidence" value="ECO:0007669"/>
    <property type="project" value="TreeGrafter"/>
</dbReference>
<evidence type="ECO:0000256" key="3">
    <source>
        <dbReference type="ARBA" id="ARBA00022598"/>
    </source>
</evidence>
<reference evidence="9 10" key="1">
    <citation type="submission" date="2014-10" db="EMBL/GenBank/DDBJ databases">
        <title>Draft genome of the hookworm Ancylostoma caninum.</title>
        <authorList>
            <person name="Mitreva M."/>
        </authorList>
    </citation>
    <scope>NUCLEOTIDE SEQUENCE [LARGE SCALE GENOMIC DNA]</scope>
    <source>
        <strain evidence="9 10">Baltimore</strain>
    </source>
</reference>
<dbReference type="Gene3D" id="1.10.730.10">
    <property type="entry name" value="Isoleucyl-tRNA Synthetase, Domain 1"/>
    <property type="match status" value="1"/>
</dbReference>
<dbReference type="PROSITE" id="PS00178">
    <property type="entry name" value="AA_TRNA_LIGASE_I"/>
    <property type="match status" value="1"/>
</dbReference>
<evidence type="ECO:0000256" key="1">
    <source>
        <dbReference type="ARBA" id="ARBA00005594"/>
    </source>
</evidence>
<dbReference type="PANTHER" id="PTHR43740:SF2">
    <property type="entry name" value="LEUCINE--TRNA LIGASE, MITOCHONDRIAL"/>
    <property type="match status" value="1"/>
</dbReference>
<dbReference type="SUPFAM" id="SSF52374">
    <property type="entry name" value="Nucleotidylyl transferase"/>
    <property type="match status" value="1"/>
</dbReference>
<dbReference type="Pfam" id="PF09334">
    <property type="entry name" value="tRNA-synt_1g"/>
    <property type="match status" value="1"/>
</dbReference>
<dbReference type="PANTHER" id="PTHR43740">
    <property type="entry name" value="LEUCYL-TRNA SYNTHETASE"/>
    <property type="match status" value="1"/>
</dbReference>
<dbReference type="OrthoDB" id="15954at2759"/>
<evidence type="ECO:0000256" key="7">
    <source>
        <dbReference type="ARBA" id="ARBA00023146"/>
    </source>
</evidence>
<dbReference type="GO" id="GO:0004823">
    <property type="term" value="F:leucine-tRNA ligase activity"/>
    <property type="evidence" value="ECO:0007669"/>
    <property type="project" value="UniProtKB-EC"/>
</dbReference>
<name>A0A368GNH3_ANCCA</name>
<evidence type="ECO:0000259" key="8">
    <source>
        <dbReference type="Pfam" id="PF09334"/>
    </source>
</evidence>
<dbReference type="STRING" id="29170.A0A368GNH3"/>
<dbReference type="GO" id="GO:0032543">
    <property type="term" value="P:mitochondrial translation"/>
    <property type="evidence" value="ECO:0007669"/>
    <property type="project" value="TreeGrafter"/>
</dbReference>
<dbReference type="EMBL" id="JOJR01000126">
    <property type="protein sequence ID" value="RCN44545.1"/>
    <property type="molecule type" value="Genomic_DNA"/>
</dbReference>
<organism evidence="9 10">
    <name type="scientific">Ancylostoma caninum</name>
    <name type="common">Dog hookworm</name>
    <dbReference type="NCBI Taxonomy" id="29170"/>
    <lineage>
        <taxon>Eukaryota</taxon>
        <taxon>Metazoa</taxon>
        <taxon>Ecdysozoa</taxon>
        <taxon>Nematoda</taxon>
        <taxon>Chromadorea</taxon>
        <taxon>Rhabditida</taxon>
        <taxon>Rhabditina</taxon>
        <taxon>Rhabditomorpha</taxon>
        <taxon>Strongyloidea</taxon>
        <taxon>Ancylostomatidae</taxon>
        <taxon>Ancylostomatinae</taxon>
        <taxon>Ancylostoma</taxon>
    </lineage>
</organism>
<comment type="caution">
    <text evidence="9">The sequence shown here is derived from an EMBL/GenBank/DDBJ whole genome shotgun (WGS) entry which is preliminary data.</text>
</comment>
<keyword evidence="10" id="KW-1185">Reference proteome</keyword>
<dbReference type="Proteomes" id="UP000252519">
    <property type="component" value="Unassembled WGS sequence"/>
</dbReference>
<dbReference type="InterPro" id="IPR015413">
    <property type="entry name" value="Methionyl/Leucyl_tRNA_Synth"/>
</dbReference>
<sequence length="171" mass="19294">MIIVNSPLLNFRVLIDVKTAQAGYSSWNPVITAVSEKRPHGFQLEMAFGGASASGRTRVGIATARKLTEELSRFSDQLLELQSYWKPIYESRNHRDNKATSSKYILSMFPYPSGSLHMGHMRVYTISDVTARYFRLNGFNVVHPIGWDAFGLPAENAARERGVDPRQWTLS</sequence>
<dbReference type="GO" id="GO:0006429">
    <property type="term" value="P:leucyl-tRNA aminoacylation"/>
    <property type="evidence" value="ECO:0007669"/>
    <property type="project" value="InterPro"/>
</dbReference>
<dbReference type="EC" id="6.1.1.4" evidence="2"/>
<dbReference type="AlphaFoldDB" id="A0A368GNH3"/>
<keyword evidence="7" id="KW-0030">Aminoacyl-tRNA synthetase</keyword>
<evidence type="ECO:0000256" key="2">
    <source>
        <dbReference type="ARBA" id="ARBA00013164"/>
    </source>
</evidence>
<protein>
    <recommendedName>
        <fullName evidence="2">leucine--tRNA ligase</fullName>
        <ecNumber evidence="2">6.1.1.4</ecNumber>
    </recommendedName>
</protein>
<keyword evidence="3" id="KW-0436">Ligase</keyword>
<dbReference type="InterPro" id="IPR001412">
    <property type="entry name" value="aa-tRNA-synth_I_CS"/>
</dbReference>
<feature type="domain" description="Methionyl/Leucyl tRNA synthetase" evidence="8">
    <location>
        <begin position="104"/>
        <end position="168"/>
    </location>
</feature>
<evidence type="ECO:0000256" key="6">
    <source>
        <dbReference type="ARBA" id="ARBA00022917"/>
    </source>
</evidence>
<evidence type="ECO:0000256" key="5">
    <source>
        <dbReference type="ARBA" id="ARBA00022840"/>
    </source>
</evidence>
<evidence type="ECO:0000313" key="10">
    <source>
        <dbReference type="Proteomes" id="UP000252519"/>
    </source>
</evidence>
<comment type="similarity">
    <text evidence="1">Belongs to the class-I aminoacyl-tRNA synthetase family.</text>
</comment>
<dbReference type="InterPro" id="IPR014729">
    <property type="entry name" value="Rossmann-like_a/b/a_fold"/>
</dbReference>
<accession>A0A368GNH3</accession>
<dbReference type="InterPro" id="IPR002302">
    <property type="entry name" value="Leu-tRNA-ligase"/>
</dbReference>